<dbReference type="Proteomes" id="UP000596205">
    <property type="component" value="Chromosome 1"/>
</dbReference>
<sequence length="253" mass="28767">MKNFDAASPQNVETVTRIRAAHRMKRSICFPQKEVLVSDLEHEINRTRQCLSWPFEDISKSFVAYLERVTAFDRLRDPIDSAASADVNRQRSALVESYPAPLQYCLDLEYRSHLLDACLNLTRAEEAWKQRSTDEAWFFISEAKKCLGHADGYYQVAANQNMKTSRATRGGHQKARNAHDKEQRLYVQLLKDLAPVDGWRSQSEAVAKISSIAIGILETFGIAAGDTYAKLSEMLESDPNIKAAFEKKHKRAR</sequence>
<evidence type="ECO:0000313" key="1">
    <source>
        <dbReference type="EMBL" id="QQK02950.1"/>
    </source>
</evidence>
<protein>
    <submittedName>
        <fullName evidence="1">Uncharacterized protein</fullName>
    </submittedName>
</protein>
<accession>A0A7T6VFE9</accession>
<dbReference type="EMBL" id="CP066769">
    <property type="protein sequence ID" value="QQK02950.1"/>
    <property type="molecule type" value="Genomic_DNA"/>
</dbReference>
<dbReference type="KEGG" id="bann:JFN94_01870"/>
<gene>
    <name evidence="1" type="ORF">JFN94_01870</name>
</gene>
<reference evidence="1 2" key="1">
    <citation type="submission" date="2020-12" db="EMBL/GenBank/DDBJ databases">
        <title>Complete genome sequence of Burkholderia anthina BJQ0011.</title>
        <authorList>
            <person name="Xu Y."/>
        </authorList>
    </citation>
    <scope>NUCLEOTIDE SEQUENCE [LARGE SCALE GENOMIC DNA]</scope>
    <source>
        <strain evidence="1 2">BJQ0011</strain>
    </source>
</reference>
<evidence type="ECO:0000313" key="2">
    <source>
        <dbReference type="Proteomes" id="UP000596205"/>
    </source>
</evidence>
<organism evidence="1 2">
    <name type="scientific">Burkholderia anthina</name>
    <dbReference type="NCBI Taxonomy" id="179879"/>
    <lineage>
        <taxon>Bacteria</taxon>
        <taxon>Pseudomonadati</taxon>
        <taxon>Pseudomonadota</taxon>
        <taxon>Betaproteobacteria</taxon>
        <taxon>Burkholderiales</taxon>
        <taxon>Burkholderiaceae</taxon>
        <taxon>Burkholderia</taxon>
        <taxon>Burkholderia cepacia complex</taxon>
    </lineage>
</organism>
<dbReference type="RefSeq" id="WP_199568567.1">
    <property type="nucleotide sequence ID" value="NZ_CP066769.1"/>
</dbReference>
<proteinExistence type="predicted"/>
<dbReference type="AlphaFoldDB" id="A0A7T6VFE9"/>
<name>A0A7T6VFE9_9BURK</name>